<dbReference type="AlphaFoldDB" id="A0A8C9FST9"/>
<dbReference type="Ensembl" id="ENSPSTT00000019839.1">
    <property type="protein sequence ID" value="ENSPSTP00000018936.1"/>
    <property type="gene ID" value="ENSPSTG00000013641.1"/>
</dbReference>
<dbReference type="PANTHER" id="PTHR36687">
    <property type="entry name" value="GLUTAMATE RECEPTOR IONOTROPIC, DELTA-2-RELATED"/>
    <property type="match status" value="1"/>
</dbReference>
<dbReference type="Proteomes" id="UP000694428">
    <property type="component" value="Unplaced"/>
</dbReference>
<organism evidence="1 2">
    <name type="scientific">Pavo cristatus</name>
    <name type="common">Indian peafowl</name>
    <name type="synonym">Blue peafowl</name>
    <dbReference type="NCBI Taxonomy" id="9049"/>
    <lineage>
        <taxon>Eukaryota</taxon>
        <taxon>Metazoa</taxon>
        <taxon>Chordata</taxon>
        <taxon>Craniata</taxon>
        <taxon>Vertebrata</taxon>
        <taxon>Euteleostomi</taxon>
        <taxon>Archelosauria</taxon>
        <taxon>Archosauria</taxon>
        <taxon>Dinosauria</taxon>
        <taxon>Saurischia</taxon>
        <taxon>Theropoda</taxon>
        <taxon>Coelurosauria</taxon>
        <taxon>Aves</taxon>
        <taxon>Neognathae</taxon>
        <taxon>Galloanserae</taxon>
        <taxon>Galliformes</taxon>
        <taxon>Phasianidae</taxon>
        <taxon>Phasianinae</taxon>
        <taxon>Pavo</taxon>
    </lineage>
</organism>
<accession>A0A8C9FST9</accession>
<dbReference type="PANTHER" id="PTHR36687:SF2">
    <property type="entry name" value="GLUTAMATE RECEPTOR IONOTROPIC, DELTA-1"/>
    <property type="match status" value="1"/>
</dbReference>
<evidence type="ECO:0000313" key="2">
    <source>
        <dbReference type="Proteomes" id="UP000694428"/>
    </source>
</evidence>
<name>A0A8C9FST9_PAVCR</name>
<proteinExistence type="predicted"/>
<keyword evidence="2" id="KW-1185">Reference proteome</keyword>
<sequence>MLSPGTHRANRQLFSGPGECFGCQHDRSHRTKSGVCTHVLGAIFEGNAAKDDEVFKQAVSDLNLNDDILQSEKITYSIKLIEANNPFHAVQEATKLHQMLIFMNSKQFLLLSFLPSVGAG</sequence>
<evidence type="ECO:0000313" key="1">
    <source>
        <dbReference type="Ensembl" id="ENSPSTP00000018936.1"/>
    </source>
</evidence>
<dbReference type="Gene3D" id="3.40.50.2300">
    <property type="match status" value="1"/>
</dbReference>
<protein>
    <recommendedName>
        <fullName evidence="3">Glutamate receptor ionotropic, delta-1</fullName>
    </recommendedName>
</protein>
<reference evidence="1" key="1">
    <citation type="submission" date="2025-08" db="UniProtKB">
        <authorList>
            <consortium name="Ensembl"/>
        </authorList>
    </citation>
    <scope>IDENTIFICATION</scope>
</reference>
<reference evidence="1" key="2">
    <citation type="submission" date="2025-09" db="UniProtKB">
        <authorList>
            <consortium name="Ensembl"/>
        </authorList>
    </citation>
    <scope>IDENTIFICATION</scope>
</reference>
<dbReference type="InterPro" id="IPR043373">
    <property type="entry name" value="IGluR_D"/>
</dbReference>
<evidence type="ECO:0008006" key="3">
    <source>
        <dbReference type="Google" id="ProtNLM"/>
    </source>
</evidence>